<keyword evidence="3" id="KW-1185">Reference proteome</keyword>
<dbReference type="GO" id="GO:0016810">
    <property type="term" value="F:hydrolase activity, acting on carbon-nitrogen (but not peptide) bonds"/>
    <property type="evidence" value="ECO:0007669"/>
    <property type="project" value="InterPro"/>
</dbReference>
<feature type="domain" description="Amidohydrolase 3" evidence="1">
    <location>
        <begin position="52"/>
        <end position="529"/>
    </location>
</feature>
<gene>
    <name evidence="2" type="ORF">EDM56_20400</name>
</gene>
<dbReference type="EMBL" id="RHHQ01000017">
    <property type="protein sequence ID" value="RNB84478.1"/>
    <property type="molecule type" value="Genomic_DNA"/>
</dbReference>
<reference evidence="2 3" key="1">
    <citation type="submission" date="2018-10" db="EMBL/GenBank/DDBJ databases">
        <title>Phylogenomics of Brevibacillus.</title>
        <authorList>
            <person name="Dunlap C."/>
        </authorList>
    </citation>
    <scope>NUCLEOTIDE SEQUENCE [LARGE SCALE GENOMIC DNA]</scope>
    <source>
        <strain evidence="2 3">JCM 15716</strain>
    </source>
</reference>
<dbReference type="InterPro" id="IPR032466">
    <property type="entry name" value="Metal_Hydrolase"/>
</dbReference>
<proteinExistence type="predicted"/>
<dbReference type="Pfam" id="PF07969">
    <property type="entry name" value="Amidohydro_3"/>
    <property type="match status" value="1"/>
</dbReference>
<evidence type="ECO:0000259" key="1">
    <source>
        <dbReference type="Pfam" id="PF07969"/>
    </source>
</evidence>
<dbReference type="InterPro" id="IPR011059">
    <property type="entry name" value="Metal-dep_hydrolase_composite"/>
</dbReference>
<dbReference type="AlphaFoldDB" id="A0A3M8D949"/>
<keyword evidence="2" id="KW-0378">Hydrolase</keyword>
<dbReference type="PANTHER" id="PTHR22642">
    <property type="entry name" value="IMIDAZOLONEPROPIONASE"/>
    <property type="match status" value="1"/>
</dbReference>
<dbReference type="RefSeq" id="WP_122919761.1">
    <property type="nucleotide sequence ID" value="NZ_RHHQ01000017.1"/>
</dbReference>
<dbReference type="Gene3D" id="3.10.310.70">
    <property type="match status" value="1"/>
</dbReference>
<dbReference type="InterPro" id="IPR013108">
    <property type="entry name" value="Amidohydro_3"/>
</dbReference>
<organism evidence="2 3">
    <name type="scientific">Brevibacillus fluminis</name>
    <dbReference type="NCBI Taxonomy" id="511487"/>
    <lineage>
        <taxon>Bacteria</taxon>
        <taxon>Bacillati</taxon>
        <taxon>Bacillota</taxon>
        <taxon>Bacilli</taxon>
        <taxon>Bacillales</taxon>
        <taxon>Paenibacillaceae</taxon>
        <taxon>Brevibacillus</taxon>
    </lineage>
</organism>
<name>A0A3M8D949_9BACL</name>
<dbReference type="PANTHER" id="PTHR22642:SF2">
    <property type="entry name" value="PROTEIN LONG AFTER FAR-RED 3"/>
    <property type="match status" value="1"/>
</dbReference>
<dbReference type="InterPro" id="IPR033932">
    <property type="entry name" value="YtcJ-like"/>
</dbReference>
<dbReference type="Gene3D" id="2.30.40.10">
    <property type="entry name" value="Urease, subunit C, domain 1"/>
    <property type="match status" value="1"/>
</dbReference>
<comment type="caution">
    <text evidence="2">The sequence shown here is derived from an EMBL/GenBank/DDBJ whole genome shotgun (WGS) entry which is preliminary data.</text>
</comment>
<sequence length="539" mass="59378">MVADLVFVNGQVITVDEKNRFAEAVAVKESRIVAVGSNQEIESWIGEQTQKIDLHGKSLLPGFIDSHLHLTAYGTVKLGLDCKAPHIKSLQHLFAELKALAGQTPKGEWLRASGFNETKIEEQRYPSRWELDAISTEHPIQITRTCSHISVVNSKALELGSITEETPNPDGGRIDRDEEGIPTGLLIETAHSSLMQIAVYTEDEIRRAMAMASADFIAAGITSIHDAGGFGPENLRMLQQAVKADDIKVRVYAMIGSLNRSEDFVKKMVEAGVITGLGDERFRIGPAKIFTDGSSSGPTIATREPYTSDPENYGILYFTQEKINEILGEAHRKGFQITAHAQGDRAIEMVLNCIEESLEKYPRNDHRHRIEHAGITTPDLLDRMKKLGVVPVPNPPFFYEFGDGYVKNYGERVNHMYPARDFIDNGIIAAGSSDCPVTHYNPLLGIHVAVNRKSGSGQAVGANQQITVLEAIKLYTWNGAYASFEENIKGSIEVGKLADFVVLSEPILDVAEDRIKEIQVDMTLIGGKMEYVRDAVSSC</sequence>
<protein>
    <submittedName>
        <fullName evidence="2">Amidohydrolase</fullName>
    </submittedName>
</protein>
<dbReference type="OrthoDB" id="9767366at2"/>
<dbReference type="CDD" id="cd01300">
    <property type="entry name" value="YtcJ_like"/>
    <property type="match status" value="1"/>
</dbReference>
<dbReference type="SUPFAM" id="SSF51338">
    <property type="entry name" value="Composite domain of metallo-dependent hydrolases"/>
    <property type="match status" value="1"/>
</dbReference>
<dbReference type="Proteomes" id="UP000271031">
    <property type="component" value="Unassembled WGS sequence"/>
</dbReference>
<evidence type="ECO:0000313" key="2">
    <source>
        <dbReference type="EMBL" id="RNB84478.1"/>
    </source>
</evidence>
<accession>A0A3M8D949</accession>
<evidence type="ECO:0000313" key="3">
    <source>
        <dbReference type="Proteomes" id="UP000271031"/>
    </source>
</evidence>
<dbReference type="SUPFAM" id="SSF51556">
    <property type="entry name" value="Metallo-dependent hydrolases"/>
    <property type="match status" value="1"/>
</dbReference>
<dbReference type="Gene3D" id="3.20.20.140">
    <property type="entry name" value="Metal-dependent hydrolases"/>
    <property type="match status" value="1"/>
</dbReference>